<gene>
    <name evidence="5" type="ORF">DW040_08260</name>
    <name evidence="4" type="ORF">DWY46_17315</name>
    <name evidence="3" type="ORF">DWZ12_02455</name>
</gene>
<dbReference type="EMBL" id="QRSS01000002">
    <property type="protein sequence ID" value="RGQ07293.1"/>
    <property type="molecule type" value="Genomic_DNA"/>
</dbReference>
<evidence type="ECO:0000313" key="8">
    <source>
        <dbReference type="Proteomes" id="UP000285839"/>
    </source>
</evidence>
<keyword evidence="3" id="KW-0547">Nucleotide-binding</keyword>
<dbReference type="EMBL" id="QROE01000003">
    <property type="protein sequence ID" value="RHK95801.1"/>
    <property type="molecule type" value="Genomic_DNA"/>
</dbReference>
<protein>
    <submittedName>
        <fullName evidence="3">ATP-binding protein</fullName>
    </submittedName>
</protein>
<dbReference type="RefSeq" id="WP_117640031.1">
    <property type="nucleotide sequence ID" value="NZ_CABJDZ010000003.1"/>
</dbReference>
<evidence type="ECO:0000313" key="3">
    <source>
        <dbReference type="EMBL" id="RGQ07293.1"/>
    </source>
</evidence>
<evidence type="ECO:0000259" key="2">
    <source>
        <dbReference type="Pfam" id="PF24883"/>
    </source>
</evidence>
<keyword evidence="3" id="KW-0067">ATP-binding</keyword>
<accession>A0A411ZWV4</accession>
<reference evidence="6 7" key="1">
    <citation type="submission" date="2018-08" db="EMBL/GenBank/DDBJ databases">
        <title>A genome reference for cultivated species of the human gut microbiota.</title>
        <authorList>
            <person name="Zou Y."/>
            <person name="Xue W."/>
            <person name="Luo G."/>
        </authorList>
    </citation>
    <scope>NUCLEOTIDE SEQUENCE [LARGE SCALE GENOMIC DNA]</scope>
    <source>
        <strain evidence="4 8">AF25-21</strain>
        <strain evidence="3 6">AF29-2BH</strain>
        <strain evidence="5 7">AF39-4</strain>
    </source>
</reference>
<organism evidence="3 6">
    <name type="scientific">Blautia obeum</name>
    <dbReference type="NCBI Taxonomy" id="40520"/>
    <lineage>
        <taxon>Bacteria</taxon>
        <taxon>Bacillati</taxon>
        <taxon>Bacillota</taxon>
        <taxon>Clostridia</taxon>
        <taxon>Lachnospirales</taxon>
        <taxon>Lachnospiraceae</taxon>
        <taxon>Blautia</taxon>
    </lineage>
</organism>
<dbReference type="SUPFAM" id="SSF52540">
    <property type="entry name" value="P-loop containing nucleoside triphosphate hydrolases"/>
    <property type="match status" value="1"/>
</dbReference>
<dbReference type="Proteomes" id="UP000284267">
    <property type="component" value="Unassembled WGS sequence"/>
</dbReference>
<dbReference type="InterPro" id="IPR056884">
    <property type="entry name" value="NPHP3-like_N"/>
</dbReference>
<evidence type="ECO:0000313" key="4">
    <source>
        <dbReference type="EMBL" id="RGR45370.1"/>
    </source>
</evidence>
<evidence type="ECO:0000313" key="7">
    <source>
        <dbReference type="Proteomes" id="UP000284267"/>
    </source>
</evidence>
<dbReference type="InterPro" id="IPR027417">
    <property type="entry name" value="P-loop_NTPase"/>
</dbReference>
<sequence length="1946" mass="227080">MQNAIHEGYEYQDYFSVSIILQLMLQRKDAEIIVDRKDFNGDKFDDLKVKLSNGITEFQIKYSDEESSHNLTKSDLSNGNGHDTALCDLFASWKTRKESENNTEIKLCLAWGRPADDDPIAKFLKPIQEHTMPFSTVAYSFDGAAFWPAEDTPPKTWKKFNLKIKSEPIEREDFLAFCNELTFILEMPKASLDLKKPGDIENVIIQQVEKLGVGIYPNDNLRVEDVIGKLAMEVKHSRAIGNKLYTNVLMGRLGLIADYGKFDQRFPVDSAHQIILSDEIERLHQVIRDSKHVIISGNPGSGKSWLVDEYIDKIKKENSKVIHYNCFQSLQDINSLERIRVDSLYGNLVSQIVEQCPELIEHKKTILGADKAELENLLCLIGEEIYLVVDGLDHISREYELHKDLISRSETEIISELLEIQFPDNCYVLISSQPIKALENFRTRNYGVFEIESWKIDQVKSLMETFHIKDNIIENDDTSSISEYLLKKSQGNALYLSYILRQLRNSDVNKELIDEIPDYDISLSKYYSYLYTKIHNNRTVNALCGADFYLSSDDLMEITGDGEFVEHDISVLQPLLIENISNGGFSIYHESFRRFVLALLKEKKVDLERNVYGILADWLQEKPFFEFNRSFYYLTELLYKIKRDTENTALIEKKFVLKSVSEGYSRKYIRKNLNCIIRSAGRSENLVALVMAGELLAMLDDLNEFESTGEEYLQAISDIKGASKLNQLMQIDGEPTFEKDTGQLACYISSKAGVKPWWELYLDTDTKQVEIENFKYYLRYNLDEQGVSIIPDLMETIEKDDVSVRNECIEIAYDELRDYIETTEIASIAENRQLMHWKIYLSYIENGYYPQTDVSFEDTIGNWEKIRKLKMPGEEDVRIFKEFFSQIYYLAKRENKKAIETILGDCGNINWFYNWIIYSVKMAELCARTARMDSKSICELALSNLELLIQDTEVFKGEPRTCDLYFLRNELTISYERAVKLIVQNGTITDLKKALSILEQLDDETGTSLDHSMEGPLTDAEFMKVISRFLTIDNYEALKPYLLRTQEKIEKNEVYDRIAVAKLRFASLISKYNQIEALEYFEMCTRYLVAYGFHKDVILEQIMDSYNIFFECVAENSKNERDTITEMTMALWNHTDGRETKHFLNHWFDKLLKTDSRYALAFLNELQIKNGKWWVVERMLLSAIEKYCNDPAYLDIVIGLIESLPNDTSPRLIDSAASVFRTLARMCIESDDKERLRLKWRMNELVTNVVSRFNILDRPWSENDPWKDGSMKDFLLTVETAGFNVSQYIEYFHIKQADNTNEKDSKKTVDIFEENRMHFEASTLEEAKKWFETHDLMERDVKHICGFLKPYQNDKDIILGLLKSIIIKSNRWGYNSRQKDIILQIINQLELDDKEMSEIHMLMYLYSYEWGSSLMDKDEFINSMRLNSDVARDTFYREVPEVIILHSGRITKGLLDALWAIEFNKESIIMIWRGAFDIMKLRFPNLDQYSVDNVLMEKDELSELRNCLLMRFIDGGKESFLATYAYLANAAEEEKYSEFTKSIVFCLEQYEKYNLVTQIAIADLVKCYCFHLRKLDKERVINAINTVYPTGNLLLDVIFSELTIYKNFLLNHSDKHVPDYMEQEDIEFYLSEELYDLGKEKAQKEIDKYAKNSIYRDPIMGVIKSCGIDYVNLYKKLHTSKILNEKIQDFIGASSKIPEINTVYKSYVIQYALHAIIEKAFRDRKPELIPQNLLRLMPDYQGMYRLFKCRKIQPQNHLYDKDNSCEPFLPSNEDEYILIGAFEKKSHIDYKQASCIFAYQGIIGLDDKKQKKPFQECLAPGVETGELYVILDNSEALINLIETLDRELEDENYLWPKNSVFKLFNVHIEFDFLHRRYIAVNQEDDIIFIMKKWSSSYKGDSEYPGNVIPLYSGTELYIKREYIGILEQQFGTLMMETCVEACTQTY</sequence>
<dbReference type="Proteomes" id="UP000283585">
    <property type="component" value="Unassembled WGS sequence"/>
</dbReference>
<feature type="domain" description="Nephrocystin 3-like N-terminal" evidence="2">
    <location>
        <begin position="280"/>
        <end position="406"/>
    </location>
</feature>
<evidence type="ECO:0000256" key="1">
    <source>
        <dbReference type="ARBA" id="ARBA00022737"/>
    </source>
</evidence>
<dbReference type="PANTHER" id="PTHR10039">
    <property type="entry name" value="AMELOGENIN"/>
    <property type="match status" value="1"/>
</dbReference>
<dbReference type="Gene3D" id="3.40.50.300">
    <property type="entry name" value="P-loop containing nucleotide triphosphate hydrolases"/>
    <property type="match status" value="1"/>
</dbReference>
<dbReference type="Proteomes" id="UP000285839">
    <property type="component" value="Unassembled WGS sequence"/>
</dbReference>
<keyword evidence="1" id="KW-0677">Repeat</keyword>
<dbReference type="GO" id="GO:0005524">
    <property type="term" value="F:ATP binding"/>
    <property type="evidence" value="ECO:0007669"/>
    <property type="project" value="UniProtKB-KW"/>
</dbReference>
<name>A0A411ZWV4_9FIRM</name>
<dbReference type="PANTHER" id="PTHR10039:SF5">
    <property type="entry name" value="NACHT DOMAIN-CONTAINING PROTEIN"/>
    <property type="match status" value="1"/>
</dbReference>
<dbReference type="Pfam" id="PF24883">
    <property type="entry name" value="NPHP3_N"/>
    <property type="match status" value="1"/>
</dbReference>
<proteinExistence type="predicted"/>
<evidence type="ECO:0000313" key="6">
    <source>
        <dbReference type="Proteomes" id="UP000283585"/>
    </source>
</evidence>
<comment type="caution">
    <text evidence="3">The sequence shown here is derived from an EMBL/GenBank/DDBJ whole genome shotgun (WGS) entry which is preliminary data.</text>
</comment>
<evidence type="ECO:0000313" key="5">
    <source>
        <dbReference type="EMBL" id="RHK95801.1"/>
    </source>
</evidence>
<dbReference type="EMBL" id="QRUH01000020">
    <property type="protein sequence ID" value="RGR45370.1"/>
    <property type="molecule type" value="Genomic_DNA"/>
</dbReference>